<dbReference type="Proteomes" id="UP000182237">
    <property type="component" value="Chromosome I"/>
</dbReference>
<dbReference type="PROSITE" id="PS51257">
    <property type="entry name" value="PROKAR_LIPOPROTEIN"/>
    <property type="match status" value="1"/>
</dbReference>
<feature type="region of interest" description="Disordered" evidence="1">
    <location>
        <begin position="91"/>
        <end position="120"/>
    </location>
</feature>
<dbReference type="STRING" id="1203190.GCA_000312345_00202"/>
<evidence type="ECO:0000256" key="1">
    <source>
        <dbReference type="SAM" id="MobiDB-lite"/>
    </source>
</evidence>
<feature type="chain" id="PRO_5009254585" description="Oxidoreductase" evidence="2">
    <location>
        <begin position="23"/>
        <end position="313"/>
    </location>
</feature>
<dbReference type="RefSeq" id="WP_019193072.1">
    <property type="nucleotide sequence ID" value="NZ_LT629765.1"/>
</dbReference>
<feature type="compositionally biased region" description="Polar residues" evidence="1">
    <location>
        <begin position="100"/>
        <end position="110"/>
    </location>
</feature>
<keyword evidence="2" id="KW-0732">Signal</keyword>
<dbReference type="eggNOG" id="ENOG502Z9YC">
    <property type="taxonomic scope" value="Bacteria"/>
</dbReference>
<sequence>MTIRVLSALSAALVLAPVCALASCAGPQDPLEGVPAFAVDHPSVTLIDAGADPQQLDLAAGDAGDTAQWDITVAVSQGFAQQVVPADAVDTHAPQDAPADTTTLPLSVSSGEAPAPGADEEAAQRLVHVTVGEHPDVASAAGFEMAWRASATGAVSTVKLLAPDDSTEQDRQAVERALLTVLATNVVVPEQPVGVGGSWSVDTRVTGADAMRRTTIYTVANIEGDRITLDVQVHERPARDSVSIDNDIAGELDGQTLTVDSSETTSQGQIVVSRAAPLPVSGTVEATTRVVYAGPDPVTRVVQDITTAIEYGT</sequence>
<keyword evidence="4" id="KW-1185">Reference proteome</keyword>
<evidence type="ECO:0008006" key="5">
    <source>
        <dbReference type="Google" id="ProtNLM"/>
    </source>
</evidence>
<dbReference type="EMBL" id="LT629765">
    <property type="protein sequence ID" value="SDR88401.1"/>
    <property type="molecule type" value="Genomic_DNA"/>
</dbReference>
<evidence type="ECO:0000313" key="3">
    <source>
        <dbReference type="EMBL" id="SDR88401.1"/>
    </source>
</evidence>
<dbReference type="OrthoDB" id="4566419at2"/>
<evidence type="ECO:0000256" key="2">
    <source>
        <dbReference type="SAM" id="SignalP"/>
    </source>
</evidence>
<organism evidence="3 4">
    <name type="scientific">Corynebacterium timonense</name>
    <dbReference type="NCBI Taxonomy" id="441500"/>
    <lineage>
        <taxon>Bacteria</taxon>
        <taxon>Bacillati</taxon>
        <taxon>Actinomycetota</taxon>
        <taxon>Actinomycetes</taxon>
        <taxon>Mycobacteriales</taxon>
        <taxon>Corynebacteriaceae</taxon>
        <taxon>Corynebacterium</taxon>
    </lineage>
</organism>
<gene>
    <name evidence="3" type="ORF">SAMN04488539_0574</name>
</gene>
<feature type="signal peptide" evidence="2">
    <location>
        <begin position="1"/>
        <end position="22"/>
    </location>
</feature>
<dbReference type="AlphaFoldDB" id="A0A1H1MNM6"/>
<protein>
    <recommendedName>
        <fullName evidence="5">Oxidoreductase</fullName>
    </recommendedName>
</protein>
<evidence type="ECO:0000313" key="4">
    <source>
        <dbReference type="Proteomes" id="UP000182237"/>
    </source>
</evidence>
<reference evidence="3 4" key="1">
    <citation type="submission" date="2016-10" db="EMBL/GenBank/DDBJ databases">
        <authorList>
            <person name="de Groot N.N."/>
        </authorList>
    </citation>
    <scope>NUCLEOTIDE SEQUENCE [LARGE SCALE GENOMIC DNA]</scope>
    <source>
        <strain evidence="3 4">DSM 45434</strain>
    </source>
</reference>
<name>A0A1H1MNM6_9CORY</name>
<accession>A0A1H1MNM6</accession>
<proteinExistence type="predicted"/>